<dbReference type="AlphaFoldDB" id="A0A8H7R4X6"/>
<name>A0A8H7R4X6_9FUNG</name>
<feature type="compositionally biased region" description="Basic and acidic residues" evidence="1">
    <location>
        <begin position="86"/>
        <end position="101"/>
    </location>
</feature>
<reference evidence="2" key="1">
    <citation type="submission" date="2020-12" db="EMBL/GenBank/DDBJ databases">
        <title>Metabolic potential, ecology and presence of endohyphal bacteria is reflected in genomic diversity of Mucoromycotina.</title>
        <authorList>
            <person name="Muszewska A."/>
            <person name="Okrasinska A."/>
            <person name="Steczkiewicz K."/>
            <person name="Drgas O."/>
            <person name="Orlowska M."/>
            <person name="Perlinska-Lenart U."/>
            <person name="Aleksandrzak-Piekarczyk T."/>
            <person name="Szatraj K."/>
            <person name="Zielenkiewicz U."/>
            <person name="Pilsyk S."/>
            <person name="Malc E."/>
            <person name="Mieczkowski P."/>
            <person name="Kruszewska J.S."/>
            <person name="Biernat P."/>
            <person name="Pawlowska J."/>
        </authorList>
    </citation>
    <scope>NUCLEOTIDE SEQUENCE</scope>
    <source>
        <strain evidence="2">WA0000017839</strain>
    </source>
</reference>
<gene>
    <name evidence="2" type="ORF">INT47_007505</name>
</gene>
<evidence type="ECO:0000313" key="3">
    <source>
        <dbReference type="Proteomes" id="UP000603453"/>
    </source>
</evidence>
<protein>
    <submittedName>
        <fullName evidence="2">Uncharacterized protein</fullName>
    </submittedName>
</protein>
<feature type="region of interest" description="Disordered" evidence="1">
    <location>
        <begin position="78"/>
        <end position="142"/>
    </location>
</feature>
<keyword evidence="3" id="KW-1185">Reference proteome</keyword>
<dbReference type="EMBL" id="JAEPRD010000048">
    <property type="protein sequence ID" value="KAG2203922.1"/>
    <property type="molecule type" value="Genomic_DNA"/>
</dbReference>
<dbReference type="Proteomes" id="UP000603453">
    <property type="component" value="Unassembled WGS sequence"/>
</dbReference>
<dbReference type="OrthoDB" id="2289328at2759"/>
<comment type="caution">
    <text evidence="2">The sequence shown here is derived from an EMBL/GenBank/DDBJ whole genome shotgun (WGS) entry which is preliminary data.</text>
</comment>
<organism evidence="2 3">
    <name type="scientific">Mucor saturninus</name>
    <dbReference type="NCBI Taxonomy" id="64648"/>
    <lineage>
        <taxon>Eukaryota</taxon>
        <taxon>Fungi</taxon>
        <taxon>Fungi incertae sedis</taxon>
        <taxon>Mucoromycota</taxon>
        <taxon>Mucoromycotina</taxon>
        <taxon>Mucoromycetes</taxon>
        <taxon>Mucorales</taxon>
        <taxon>Mucorineae</taxon>
        <taxon>Mucoraceae</taxon>
        <taxon>Mucor</taxon>
    </lineage>
</organism>
<proteinExistence type="predicted"/>
<evidence type="ECO:0000313" key="2">
    <source>
        <dbReference type="EMBL" id="KAG2203922.1"/>
    </source>
</evidence>
<feature type="compositionally biased region" description="Acidic residues" evidence="1">
    <location>
        <begin position="113"/>
        <end position="142"/>
    </location>
</feature>
<accession>A0A8H7R4X6</accession>
<evidence type="ECO:0000256" key="1">
    <source>
        <dbReference type="SAM" id="MobiDB-lite"/>
    </source>
</evidence>
<sequence length="142" mass="16137">MDSIQSSSDVPDFARIEARRLISSLNSPETEPQNISVNITAGGSSVIHAFTNLGASIIHQEEEEGESDHTLDVVDLYDEESDEEDKVPSDLSIDHHPHRTCEYTLTFNKSDEEKEEEEEEEEEEKEEEEEEEEEDTIGLEPE</sequence>